<name>A0A8J3IT52_9CHLR</name>
<evidence type="ECO:0000256" key="2">
    <source>
        <dbReference type="ARBA" id="ARBA00022475"/>
    </source>
</evidence>
<protein>
    <submittedName>
        <fullName evidence="7">Threonine export protein RhtC</fullName>
    </submittedName>
</protein>
<dbReference type="PIRSF" id="PIRSF006324">
    <property type="entry name" value="LeuE"/>
    <property type="match status" value="1"/>
</dbReference>
<reference evidence="7" key="1">
    <citation type="submission" date="2020-10" db="EMBL/GenBank/DDBJ databases">
        <title>Taxonomic study of unclassified bacteria belonging to the class Ktedonobacteria.</title>
        <authorList>
            <person name="Yabe S."/>
            <person name="Wang C.M."/>
            <person name="Zheng Y."/>
            <person name="Sakai Y."/>
            <person name="Cavaletti L."/>
            <person name="Monciardini P."/>
            <person name="Donadio S."/>
        </authorList>
    </citation>
    <scope>NUCLEOTIDE SEQUENCE</scope>
    <source>
        <strain evidence="7">ID150040</strain>
    </source>
</reference>
<keyword evidence="4 6" id="KW-1133">Transmembrane helix</keyword>
<comment type="caution">
    <text evidence="7">The sequence shown here is derived from an EMBL/GenBank/DDBJ whole genome shotgun (WGS) entry which is preliminary data.</text>
</comment>
<evidence type="ECO:0000256" key="1">
    <source>
        <dbReference type="ARBA" id="ARBA00004651"/>
    </source>
</evidence>
<keyword evidence="5 6" id="KW-0472">Membrane</keyword>
<sequence>MSYLPQLLALAGVWAIVVISPGPDFVATIHHAVSRSRRDGLLVALGIATSTTIWVVVSLVGLGVLFARVSWLVEVIRIIGALYLTYLGCKMLWHAHRHKQTDEPKDTTVRSRSAWRVGFLTDISNPKAAAFFGSLFAVFLPAHAALELQIASIFVVVLITLCWYSAVACFFSLEPVARGYRRIKRWIDYVTGGILVALGVRLAVSK</sequence>
<dbReference type="GO" id="GO:0015171">
    <property type="term" value="F:amino acid transmembrane transporter activity"/>
    <property type="evidence" value="ECO:0007669"/>
    <property type="project" value="TreeGrafter"/>
</dbReference>
<dbReference type="PANTHER" id="PTHR30086:SF19">
    <property type="entry name" value="THREONINE EFFLUX PROTEIN"/>
    <property type="match status" value="1"/>
</dbReference>
<dbReference type="Proteomes" id="UP000597444">
    <property type="component" value="Unassembled WGS sequence"/>
</dbReference>
<evidence type="ECO:0000256" key="3">
    <source>
        <dbReference type="ARBA" id="ARBA00022692"/>
    </source>
</evidence>
<evidence type="ECO:0000313" key="8">
    <source>
        <dbReference type="Proteomes" id="UP000597444"/>
    </source>
</evidence>
<keyword evidence="2" id="KW-1003">Cell membrane</keyword>
<dbReference type="InterPro" id="IPR001123">
    <property type="entry name" value="LeuE-type"/>
</dbReference>
<proteinExistence type="predicted"/>
<feature type="transmembrane region" description="Helical" evidence="6">
    <location>
        <begin position="71"/>
        <end position="89"/>
    </location>
</feature>
<keyword evidence="3 6" id="KW-0812">Transmembrane</keyword>
<feature type="transmembrane region" description="Helical" evidence="6">
    <location>
        <begin position="6"/>
        <end position="29"/>
    </location>
</feature>
<dbReference type="AlphaFoldDB" id="A0A8J3IT52"/>
<feature type="transmembrane region" description="Helical" evidence="6">
    <location>
        <begin position="41"/>
        <end position="65"/>
    </location>
</feature>
<keyword evidence="8" id="KW-1185">Reference proteome</keyword>
<evidence type="ECO:0000256" key="6">
    <source>
        <dbReference type="SAM" id="Phobius"/>
    </source>
</evidence>
<dbReference type="RefSeq" id="WP_220208878.1">
    <property type="nucleotide sequence ID" value="NZ_BNJK01000002.1"/>
</dbReference>
<dbReference type="Pfam" id="PF01810">
    <property type="entry name" value="LysE"/>
    <property type="match status" value="1"/>
</dbReference>
<comment type="subcellular location">
    <subcellularLocation>
        <location evidence="1">Cell membrane</location>
        <topology evidence="1">Multi-pass membrane protein</topology>
    </subcellularLocation>
</comment>
<accession>A0A8J3IT52</accession>
<dbReference type="EMBL" id="BNJK01000002">
    <property type="protein sequence ID" value="GHO98113.1"/>
    <property type="molecule type" value="Genomic_DNA"/>
</dbReference>
<evidence type="ECO:0000313" key="7">
    <source>
        <dbReference type="EMBL" id="GHO98113.1"/>
    </source>
</evidence>
<dbReference type="GO" id="GO:0005886">
    <property type="term" value="C:plasma membrane"/>
    <property type="evidence" value="ECO:0007669"/>
    <property type="project" value="UniProtKB-SubCell"/>
</dbReference>
<organism evidence="7 8">
    <name type="scientific">Reticulibacter mediterranei</name>
    <dbReference type="NCBI Taxonomy" id="2778369"/>
    <lineage>
        <taxon>Bacteria</taxon>
        <taxon>Bacillati</taxon>
        <taxon>Chloroflexota</taxon>
        <taxon>Ktedonobacteria</taxon>
        <taxon>Ktedonobacterales</taxon>
        <taxon>Reticulibacteraceae</taxon>
        <taxon>Reticulibacter</taxon>
    </lineage>
</organism>
<evidence type="ECO:0000256" key="5">
    <source>
        <dbReference type="ARBA" id="ARBA00023136"/>
    </source>
</evidence>
<feature type="transmembrane region" description="Helical" evidence="6">
    <location>
        <begin position="152"/>
        <end position="174"/>
    </location>
</feature>
<dbReference type="PANTHER" id="PTHR30086">
    <property type="entry name" value="ARGININE EXPORTER PROTEIN ARGO"/>
    <property type="match status" value="1"/>
</dbReference>
<gene>
    <name evidence="7" type="primary">rhtC</name>
    <name evidence="7" type="ORF">KSF_081610</name>
</gene>
<evidence type="ECO:0000256" key="4">
    <source>
        <dbReference type="ARBA" id="ARBA00022989"/>
    </source>
</evidence>
<feature type="transmembrane region" description="Helical" evidence="6">
    <location>
        <begin position="186"/>
        <end position="204"/>
    </location>
</feature>